<dbReference type="EMBL" id="CALYLO010000005">
    <property type="protein sequence ID" value="CAH8246484.1"/>
    <property type="molecule type" value="Genomic_DNA"/>
</dbReference>
<dbReference type="Pfam" id="PF08279">
    <property type="entry name" value="HTH_11"/>
    <property type="match status" value="1"/>
</dbReference>
<dbReference type="InterPro" id="IPR028349">
    <property type="entry name" value="PafC-like"/>
</dbReference>
<dbReference type="InterPro" id="IPR057727">
    <property type="entry name" value="WCX_dom"/>
</dbReference>
<dbReference type="Proteomes" id="UP001154322">
    <property type="component" value="Unassembled WGS sequence"/>
</dbReference>
<dbReference type="InterPro" id="IPR036388">
    <property type="entry name" value="WH-like_DNA-bd_sf"/>
</dbReference>
<protein>
    <submittedName>
        <fullName evidence="5">WYL domain-containing protein</fullName>
    </submittedName>
</protein>
<dbReference type="Gene3D" id="1.10.10.10">
    <property type="entry name" value="Winged helix-like DNA-binding domain superfamily/Winged helix DNA-binding domain"/>
    <property type="match status" value="1"/>
</dbReference>
<dbReference type="InterPro" id="IPR013196">
    <property type="entry name" value="HTH_11"/>
</dbReference>
<evidence type="ECO:0000313" key="5">
    <source>
        <dbReference type="EMBL" id="CAH8246484.1"/>
    </source>
</evidence>
<feature type="domain" description="WCX" evidence="4">
    <location>
        <begin position="232"/>
        <end position="307"/>
    </location>
</feature>
<dbReference type="RefSeq" id="WP_213430095.1">
    <property type="nucleotide sequence ID" value="NZ_AP031286.1"/>
</dbReference>
<proteinExistence type="predicted"/>
<accession>A0ABN8U5U2</accession>
<keyword evidence="6" id="KW-1185">Reference proteome</keyword>
<sequence length="336" mass="38341">MKRSDRLAAIVMALQTGTETARSLADKFEVSKRTILRDMQALSEMGVPFYAASGPVGGYRLMDGYKLPPLQFSPLEAMTVLCALQGMTQLADTPFNAERWSALDKIKQALPLQVRSEIEPVLDKLILSMPRRNYRVPMLNRLMECAAEGIWIRAHYRSASQTRWLRLRPLRIVSAHGFWYCEAFSLEHGEERTFRVDRFREIEGMEAAAELEAARLKRSRVKKTREAGGDEIPIRARLTYRGALLAEQDEHIGDQVVQIGEEEWEVEFACPRSEWAWAVRFFYGLGPDAEVLAPPALRREIRERAGCMCERYAADEPAGERKVEQTTKEEERGSSQ</sequence>
<dbReference type="Pfam" id="PF25583">
    <property type="entry name" value="WCX"/>
    <property type="match status" value="1"/>
</dbReference>
<organism evidence="5 6">
    <name type="scientific">Paenibacillus melissococcoides</name>
    <dbReference type="NCBI Taxonomy" id="2912268"/>
    <lineage>
        <taxon>Bacteria</taxon>
        <taxon>Bacillati</taxon>
        <taxon>Bacillota</taxon>
        <taxon>Bacilli</taxon>
        <taxon>Bacillales</taxon>
        <taxon>Paenibacillaceae</taxon>
        <taxon>Paenibacillus</taxon>
    </lineage>
</organism>
<dbReference type="PANTHER" id="PTHR34580:SF1">
    <property type="entry name" value="PROTEIN PAFC"/>
    <property type="match status" value="1"/>
</dbReference>
<feature type="domain" description="Helix-turn-helix type 11" evidence="2">
    <location>
        <begin position="6"/>
        <end position="60"/>
    </location>
</feature>
<evidence type="ECO:0000256" key="1">
    <source>
        <dbReference type="SAM" id="MobiDB-lite"/>
    </source>
</evidence>
<evidence type="ECO:0000259" key="3">
    <source>
        <dbReference type="Pfam" id="PF13280"/>
    </source>
</evidence>
<feature type="region of interest" description="Disordered" evidence="1">
    <location>
        <begin position="316"/>
        <end position="336"/>
    </location>
</feature>
<comment type="caution">
    <text evidence="5">The sequence shown here is derived from an EMBL/GenBank/DDBJ whole genome shotgun (WGS) entry which is preliminary data.</text>
</comment>
<evidence type="ECO:0000259" key="2">
    <source>
        <dbReference type="Pfam" id="PF08279"/>
    </source>
</evidence>
<gene>
    <name evidence="5" type="ORF">WJ0W_003719</name>
</gene>
<reference evidence="5" key="1">
    <citation type="submission" date="2022-06" db="EMBL/GenBank/DDBJ databases">
        <authorList>
            <person name="Dietemann V."/>
            <person name="Ory F."/>
            <person name="Dainat B."/>
            <person name="Oberhansli S."/>
        </authorList>
    </citation>
    <scope>NUCLEOTIDE SEQUENCE</scope>
    <source>
        <strain evidence="5">Ena-SAMPLE-TAB-26-04-2022-14:26:32:270-5432</strain>
    </source>
</reference>
<dbReference type="InterPro" id="IPR026881">
    <property type="entry name" value="WYL_dom"/>
</dbReference>
<dbReference type="Pfam" id="PF13280">
    <property type="entry name" value="WYL"/>
    <property type="match status" value="1"/>
</dbReference>
<name>A0ABN8U5U2_9BACL</name>
<dbReference type="InterPro" id="IPR051534">
    <property type="entry name" value="CBASS_pafABC_assoc_protein"/>
</dbReference>
<dbReference type="InterPro" id="IPR036390">
    <property type="entry name" value="WH_DNA-bd_sf"/>
</dbReference>
<dbReference type="PIRSF" id="PIRSF016838">
    <property type="entry name" value="PafC"/>
    <property type="match status" value="1"/>
</dbReference>
<dbReference type="SUPFAM" id="SSF46785">
    <property type="entry name" value="Winged helix' DNA-binding domain"/>
    <property type="match status" value="1"/>
</dbReference>
<evidence type="ECO:0000259" key="4">
    <source>
        <dbReference type="Pfam" id="PF25583"/>
    </source>
</evidence>
<dbReference type="PROSITE" id="PS52050">
    <property type="entry name" value="WYL"/>
    <property type="match status" value="1"/>
</dbReference>
<dbReference type="PANTHER" id="PTHR34580">
    <property type="match status" value="1"/>
</dbReference>
<evidence type="ECO:0000313" key="6">
    <source>
        <dbReference type="Proteomes" id="UP001154322"/>
    </source>
</evidence>
<feature type="domain" description="WYL" evidence="3">
    <location>
        <begin position="138"/>
        <end position="203"/>
    </location>
</feature>